<dbReference type="EMBL" id="RCZG01000001">
    <property type="protein sequence ID" value="TPG36498.1"/>
    <property type="molecule type" value="Genomic_DNA"/>
</dbReference>
<keyword evidence="10" id="KW-0963">Cytoplasm</keyword>
<evidence type="ECO:0000256" key="4">
    <source>
        <dbReference type="ARBA" id="ARBA00022741"/>
    </source>
</evidence>
<dbReference type="Proteomes" id="UP000320095">
    <property type="component" value="Unassembled WGS sequence"/>
</dbReference>
<evidence type="ECO:0000256" key="10">
    <source>
        <dbReference type="HAMAP-Rule" id="MF_01981"/>
    </source>
</evidence>
<dbReference type="PIRSF" id="PIRSF000534">
    <property type="entry name" value="PPi_PFK_TP0108"/>
    <property type="match status" value="1"/>
</dbReference>
<keyword evidence="7 10" id="KW-0460">Magnesium</keyword>
<keyword evidence="4 10" id="KW-0547">Nucleotide-binding</keyword>
<comment type="caution">
    <text evidence="12">The sequence shown here is derived from an EMBL/GenBank/DDBJ whole genome shotgun (WGS) entry which is preliminary data.</text>
</comment>
<feature type="active site" description="Proton acceptor" evidence="10">
    <location>
        <position position="205"/>
    </location>
</feature>
<feature type="domain" description="Phosphofructokinase" evidence="11">
    <location>
        <begin position="75"/>
        <end position="378"/>
    </location>
</feature>
<comment type="pathway">
    <text evidence="10">Carbohydrate degradation; glycolysis; D-glyceraldehyde 3-phosphate and glycerone phosphate from D-glucose: step 3/4.</text>
</comment>
<evidence type="ECO:0000256" key="9">
    <source>
        <dbReference type="ARBA" id="ARBA00048070"/>
    </source>
</evidence>
<feature type="binding site" evidence="10">
    <location>
        <begin position="203"/>
        <end position="205"/>
    </location>
    <ligand>
        <name>substrate</name>
    </ligand>
</feature>
<dbReference type="UniPathway" id="UPA00109">
    <property type="reaction ID" value="UER00182"/>
</dbReference>
<keyword evidence="3 10" id="KW-0479">Metal-binding</keyword>
<evidence type="ECO:0000259" key="11">
    <source>
        <dbReference type="Pfam" id="PF00365"/>
    </source>
</evidence>
<evidence type="ECO:0000256" key="1">
    <source>
        <dbReference type="ARBA" id="ARBA00001946"/>
    </source>
</evidence>
<dbReference type="SUPFAM" id="SSF53784">
    <property type="entry name" value="Phosphofructokinase"/>
    <property type="match status" value="1"/>
</dbReference>
<dbReference type="FunFam" id="3.40.50.450:FF:000002">
    <property type="entry name" value="ATP-dependent 6-phosphofructokinase"/>
    <property type="match status" value="1"/>
</dbReference>
<accession>A0A502EFP1</accession>
<evidence type="ECO:0000313" key="12">
    <source>
        <dbReference type="EMBL" id="TPG36498.1"/>
    </source>
</evidence>
<dbReference type="InterPro" id="IPR000023">
    <property type="entry name" value="Phosphofructokinase_dom"/>
</dbReference>
<feature type="binding site" evidence="10">
    <location>
        <begin position="149"/>
        <end position="150"/>
    </location>
    <ligand>
        <name>ATP</name>
        <dbReference type="ChEBI" id="CHEBI:30616"/>
    </ligand>
</feature>
<dbReference type="NCBIfam" id="NF005301">
    <property type="entry name" value="PRK06830.1"/>
    <property type="match status" value="1"/>
</dbReference>
<dbReference type="OrthoDB" id="9802503at2"/>
<keyword evidence="13" id="KW-1185">Reference proteome</keyword>
<evidence type="ECO:0000256" key="5">
    <source>
        <dbReference type="ARBA" id="ARBA00022777"/>
    </source>
</evidence>
<feature type="binding site" evidence="10">
    <location>
        <begin position="353"/>
        <end position="356"/>
    </location>
    <ligand>
        <name>substrate</name>
    </ligand>
</feature>
<dbReference type="InterPro" id="IPR035966">
    <property type="entry name" value="PKF_sf"/>
</dbReference>
<dbReference type="GO" id="GO:0005737">
    <property type="term" value="C:cytoplasm"/>
    <property type="evidence" value="ECO:0007669"/>
    <property type="project" value="UniProtKB-SubCell"/>
</dbReference>
<keyword evidence="2 10" id="KW-0808">Transferase</keyword>
<protein>
    <recommendedName>
        <fullName evidence="10">ATP-dependent 6-phosphofructokinase</fullName>
        <shortName evidence="10">ATP-PFK</shortName>
        <shortName evidence="10">Phosphofructokinase</shortName>
        <ecNumber evidence="10">2.7.1.11</ecNumber>
    </recommendedName>
    <alternativeName>
        <fullName evidence="10">Phosphohexokinase</fullName>
    </alternativeName>
</protein>
<sequence>MTTRPEGPDFAIDDLGPCEVASPLRGTSFIDVSKRVLFRGDVHELREQFDAGIDPAGFEYAGPRERIFFDPESVRCGIVTCGGLCPGLNDVIRSIVFCLHGKYGIDRVSGFRFGYAGLVERDAVTPIELTPRRVSQIHEVGGTVLGSSRGPQPAGDIVDTLERLGIQLLFTVGGDGTLRGAHAIVEEVRRRSLDIAVVAVPKTIDNDISYIDTSFGFDTAVEAARQATRAAYVEASCHRNGIGLVKLMGRDSGFIASFAALADSQVGVCLIPEVDFTVDGLVHAAAERIERDGYVVIVVAEGAGQELLAGPTSLDASGNRRHADIGSYLRDAIPESFRARGTTVSLKYIDPSYMIRSLPANARDANLCLRLGHAAVHAGMAGKTDVVVGSWRRRLTHVPIAQAISSRKKVDIDGYLWQTVLSVTGQPADLCSTVVTG</sequence>
<dbReference type="GO" id="GO:0003872">
    <property type="term" value="F:6-phosphofructokinase activity"/>
    <property type="evidence" value="ECO:0007669"/>
    <property type="project" value="UniProtKB-UniRule"/>
</dbReference>
<keyword evidence="8 10" id="KW-0324">Glycolysis</keyword>
<feature type="binding site" evidence="10">
    <location>
        <position position="83"/>
    </location>
    <ligand>
        <name>ATP</name>
        <dbReference type="ChEBI" id="CHEBI:30616"/>
    </ligand>
</feature>
<organism evidence="12 13">
    <name type="scientific">Mycolicibacterium hodleri</name>
    <dbReference type="NCBI Taxonomy" id="49897"/>
    <lineage>
        <taxon>Bacteria</taxon>
        <taxon>Bacillati</taxon>
        <taxon>Actinomycetota</taxon>
        <taxon>Actinomycetes</taxon>
        <taxon>Mycobacteriales</taxon>
        <taxon>Mycobacteriaceae</taxon>
        <taxon>Mycolicibacterium</taxon>
    </lineage>
</organism>
<dbReference type="EC" id="2.7.1.11" evidence="10"/>
<gene>
    <name evidence="10" type="primary">pfkA</name>
    <name evidence="12" type="ORF">EAH80_00540</name>
</gene>
<evidence type="ECO:0000256" key="8">
    <source>
        <dbReference type="ARBA" id="ARBA00023152"/>
    </source>
</evidence>
<comment type="subcellular location">
    <subcellularLocation>
        <location evidence="10">Cytoplasm</location>
    </subcellularLocation>
</comment>
<feature type="binding site" evidence="10">
    <location>
        <position position="175"/>
    </location>
    <ligand>
        <name>Mg(2+)</name>
        <dbReference type="ChEBI" id="CHEBI:18420"/>
        <note>catalytic</note>
    </ligand>
</feature>
<proteinExistence type="inferred from homology"/>
<keyword evidence="6 10" id="KW-0067">ATP-binding</keyword>
<dbReference type="InterPro" id="IPR022953">
    <property type="entry name" value="ATP_PFK"/>
</dbReference>
<dbReference type="InterPro" id="IPR050929">
    <property type="entry name" value="PFKA"/>
</dbReference>
<dbReference type="PANTHER" id="PTHR45770">
    <property type="entry name" value="ATP-DEPENDENT 6-PHOSPHOFRUCTOKINASE 1"/>
    <property type="match status" value="1"/>
</dbReference>
<dbReference type="Gene3D" id="3.40.50.450">
    <property type="match status" value="1"/>
</dbReference>
<evidence type="ECO:0000256" key="2">
    <source>
        <dbReference type="ARBA" id="ARBA00022679"/>
    </source>
</evidence>
<dbReference type="Pfam" id="PF00365">
    <property type="entry name" value="PFK"/>
    <property type="match status" value="1"/>
</dbReference>
<evidence type="ECO:0000256" key="3">
    <source>
        <dbReference type="ARBA" id="ARBA00022723"/>
    </source>
</evidence>
<comment type="cofactor">
    <cofactor evidence="1 10">
        <name>Mg(2+)</name>
        <dbReference type="ChEBI" id="CHEBI:18420"/>
    </cofactor>
</comment>
<feature type="binding site" evidence="10">
    <location>
        <begin position="248"/>
        <end position="250"/>
    </location>
    <ligand>
        <name>substrate</name>
    </ligand>
</feature>
<comment type="catalytic activity">
    <reaction evidence="9 10">
        <text>beta-D-fructose 6-phosphate + ATP = beta-D-fructose 1,6-bisphosphate + ADP + H(+)</text>
        <dbReference type="Rhea" id="RHEA:16109"/>
        <dbReference type="ChEBI" id="CHEBI:15378"/>
        <dbReference type="ChEBI" id="CHEBI:30616"/>
        <dbReference type="ChEBI" id="CHEBI:32966"/>
        <dbReference type="ChEBI" id="CHEBI:57634"/>
        <dbReference type="ChEBI" id="CHEBI:456216"/>
        <dbReference type="EC" id="2.7.1.11"/>
    </reaction>
</comment>
<comment type="similarity">
    <text evidence="10">Belongs to the phosphofructokinase type A (PFKA) family. PPi-dependent PFK group II subfamily. Atypical ATP-dependent clade 'X' sub-subfamily.</text>
</comment>
<reference evidence="12 13" key="1">
    <citation type="journal article" date="2019" name="Environ. Microbiol.">
        <title>Species interactions and distinct microbial communities in high Arctic permafrost affected cryosols are associated with the CH4 and CO2 gas fluxes.</title>
        <authorList>
            <person name="Altshuler I."/>
            <person name="Hamel J."/>
            <person name="Turney S."/>
            <person name="Magnuson E."/>
            <person name="Levesque R."/>
            <person name="Greer C."/>
            <person name="Whyte L.G."/>
        </authorList>
    </citation>
    <scope>NUCLEOTIDE SEQUENCE [LARGE SCALE GENOMIC DNA]</scope>
    <source>
        <strain evidence="12 13">S5.20</strain>
    </source>
</reference>
<dbReference type="HAMAP" id="MF_01981">
    <property type="entry name" value="Phosphofructokinase_II_X"/>
    <property type="match status" value="1"/>
</dbReference>
<dbReference type="GO" id="GO:0046872">
    <property type="term" value="F:metal ion binding"/>
    <property type="evidence" value="ECO:0007669"/>
    <property type="project" value="UniProtKB-KW"/>
</dbReference>
<keyword evidence="5 10" id="KW-0418">Kinase</keyword>
<feature type="binding site" evidence="10">
    <location>
        <position position="301"/>
    </location>
    <ligand>
        <name>substrate</name>
    </ligand>
</feature>
<evidence type="ECO:0000313" key="13">
    <source>
        <dbReference type="Proteomes" id="UP000320095"/>
    </source>
</evidence>
<dbReference type="RefSeq" id="WP_140687134.1">
    <property type="nucleotide sequence ID" value="NZ_RCZG01000001.1"/>
</dbReference>
<dbReference type="AlphaFoldDB" id="A0A502EFP1"/>
<evidence type="ECO:0000256" key="7">
    <source>
        <dbReference type="ARBA" id="ARBA00022842"/>
    </source>
</evidence>
<feature type="site" description="Important for substrate specificity; cannot use PPi as phosphoryl donor" evidence="10">
    <location>
        <position position="176"/>
    </location>
</feature>
<dbReference type="InterPro" id="IPR012004">
    <property type="entry name" value="PyroP-dep_PFK_TP0108"/>
</dbReference>
<comment type="subunit">
    <text evidence="10">Homodimer.</text>
</comment>
<feature type="binding site" evidence="10">
    <location>
        <begin position="174"/>
        <end position="177"/>
    </location>
    <ligand>
        <name>ATP</name>
        <dbReference type="ChEBI" id="CHEBI:30616"/>
    </ligand>
</feature>
<comment type="function">
    <text evidence="10">Catalyzes the phosphorylation of D-fructose 6-phosphate to fructose 1,6-bisphosphate by ATP, the first committing step of glycolysis.</text>
</comment>
<dbReference type="PRINTS" id="PR00476">
    <property type="entry name" value="PHFRCTKINASE"/>
</dbReference>
<dbReference type="GO" id="GO:0006002">
    <property type="term" value="P:fructose 6-phosphate metabolic process"/>
    <property type="evidence" value="ECO:0007669"/>
    <property type="project" value="InterPro"/>
</dbReference>
<name>A0A502EFP1_9MYCO</name>
<dbReference type="GO" id="GO:0005524">
    <property type="term" value="F:ATP binding"/>
    <property type="evidence" value="ECO:0007669"/>
    <property type="project" value="UniProtKB-KW"/>
</dbReference>
<evidence type="ECO:0000256" key="6">
    <source>
        <dbReference type="ARBA" id="ARBA00022840"/>
    </source>
</evidence>